<dbReference type="EMBL" id="CP002690">
    <property type="protein sequence ID" value="AEE14501.1"/>
    <property type="molecule type" value="Genomic_DNA"/>
</dbReference>
<accession>M1E5U9</accession>
<protein>
    <submittedName>
        <fullName evidence="1">Uncharacterized protein</fullName>
    </submittedName>
</protein>
<reference evidence="1 2" key="1">
    <citation type="submission" date="2011-04" db="EMBL/GenBank/DDBJ databases">
        <title>The complete genome of Thermodesulfobium narugense DSM 14796.</title>
        <authorList>
            <consortium name="US DOE Joint Genome Institute (JGI-PGF)"/>
            <person name="Lucas S."/>
            <person name="Han J."/>
            <person name="Lapidus A."/>
            <person name="Bruce D."/>
            <person name="Goodwin L."/>
            <person name="Pitluck S."/>
            <person name="Peters L."/>
            <person name="Kyrpides N."/>
            <person name="Mavromatis K."/>
            <person name="Pagani I."/>
            <person name="Ivanova N."/>
            <person name="Ovchinnikova G."/>
            <person name="Zhang X."/>
            <person name="Saunders L."/>
            <person name="Detter J.C."/>
            <person name="Tapia R."/>
            <person name="Han C."/>
            <person name="Land M."/>
            <person name="Hauser L."/>
            <person name="Markowitz V."/>
            <person name="Cheng J.-F."/>
            <person name="Hugenholtz P."/>
            <person name="Woyke T."/>
            <person name="Wu D."/>
            <person name="Spring S."/>
            <person name="Schroeder M."/>
            <person name="Brambilla E."/>
            <person name="Klenk H.-P."/>
            <person name="Eisen J.A."/>
        </authorList>
    </citation>
    <scope>NUCLEOTIDE SEQUENCE [LARGE SCALE GENOMIC DNA]</scope>
    <source>
        <strain evidence="1 2">DSM 14796</strain>
    </source>
</reference>
<organism evidence="1 2">
    <name type="scientific">Thermodesulfobium narugense DSM 14796</name>
    <dbReference type="NCBI Taxonomy" id="747365"/>
    <lineage>
        <taxon>Bacteria</taxon>
        <taxon>Pseudomonadati</taxon>
        <taxon>Thermodesulfobiota</taxon>
        <taxon>Thermodesulfobiia</taxon>
        <taxon>Thermodesulfobiales</taxon>
        <taxon>Thermodesulfobiaceae</taxon>
        <taxon>Thermodesulfobium</taxon>
    </lineage>
</organism>
<sequence>MLVRFLITILLFFALTDVYQTSTAYAFTFINFYTDSFEDTFSYPKEGIVVIPNGKIKISVVEEYSYNGKINLIELRAKYGLSLDGYENLSFTIFIFELDMDNYKYTILGYGDFDSNGNILFSYVYKDKKWYFAEKDSPARNLIDSIKNFYKST</sequence>
<dbReference type="KEGG" id="tnr:Thena_0871"/>
<keyword evidence="2" id="KW-1185">Reference proteome</keyword>
<name>M1E5U9_9BACT</name>
<gene>
    <name evidence="1" type="ORF">Thena_0871</name>
</gene>
<dbReference type="AlphaFoldDB" id="M1E5U9"/>
<proteinExistence type="predicted"/>
<dbReference type="HOGENOM" id="CLU_1712415_0_0_9"/>
<dbReference type="Proteomes" id="UP000011765">
    <property type="component" value="Chromosome"/>
</dbReference>
<evidence type="ECO:0000313" key="1">
    <source>
        <dbReference type="EMBL" id="AEE14501.1"/>
    </source>
</evidence>
<evidence type="ECO:0000313" key="2">
    <source>
        <dbReference type="Proteomes" id="UP000011765"/>
    </source>
</evidence>